<dbReference type="OrthoDB" id="10278858at2759"/>
<reference evidence="1 2" key="1">
    <citation type="submission" date="2009-11" db="EMBL/GenBank/DDBJ databases">
        <title>Annotation of Allomyces macrogynus ATCC 38327.</title>
        <authorList>
            <consortium name="The Broad Institute Genome Sequencing Platform"/>
            <person name="Russ C."/>
            <person name="Cuomo C."/>
            <person name="Burger G."/>
            <person name="Gray M.W."/>
            <person name="Holland P.W.H."/>
            <person name="King N."/>
            <person name="Lang F.B.F."/>
            <person name="Roger A.J."/>
            <person name="Ruiz-Trillo I."/>
            <person name="Young S.K."/>
            <person name="Zeng Q."/>
            <person name="Gargeya S."/>
            <person name="Fitzgerald M."/>
            <person name="Haas B."/>
            <person name="Abouelleil A."/>
            <person name="Alvarado L."/>
            <person name="Arachchi H.M."/>
            <person name="Berlin A."/>
            <person name="Chapman S.B."/>
            <person name="Gearin G."/>
            <person name="Goldberg J."/>
            <person name="Griggs A."/>
            <person name="Gujja S."/>
            <person name="Hansen M."/>
            <person name="Heiman D."/>
            <person name="Howarth C."/>
            <person name="Larimer J."/>
            <person name="Lui A."/>
            <person name="MacDonald P.J.P."/>
            <person name="McCowen C."/>
            <person name="Montmayeur A."/>
            <person name="Murphy C."/>
            <person name="Neiman D."/>
            <person name="Pearson M."/>
            <person name="Priest M."/>
            <person name="Roberts A."/>
            <person name="Saif S."/>
            <person name="Shea T."/>
            <person name="Sisk P."/>
            <person name="Stolte C."/>
            <person name="Sykes S."/>
            <person name="Wortman J."/>
            <person name="Nusbaum C."/>
            <person name="Birren B."/>
        </authorList>
    </citation>
    <scope>NUCLEOTIDE SEQUENCE [LARGE SCALE GENOMIC DNA]</scope>
    <source>
        <strain evidence="1 2">ATCC 38327</strain>
    </source>
</reference>
<dbReference type="VEuPathDB" id="FungiDB:AMAG_06349"/>
<evidence type="ECO:0000313" key="2">
    <source>
        <dbReference type="Proteomes" id="UP000054350"/>
    </source>
</evidence>
<reference evidence="1 2" key="2">
    <citation type="submission" date="2009-11" db="EMBL/GenBank/DDBJ databases">
        <title>The Genome Sequence of Allomyces macrogynus strain ATCC 38327.</title>
        <authorList>
            <consortium name="The Broad Institute Genome Sequencing Platform"/>
            <person name="Russ C."/>
            <person name="Cuomo C."/>
            <person name="Shea T."/>
            <person name="Young S.K."/>
            <person name="Zeng Q."/>
            <person name="Koehrsen M."/>
            <person name="Haas B."/>
            <person name="Borodovsky M."/>
            <person name="Guigo R."/>
            <person name="Alvarado L."/>
            <person name="Berlin A."/>
            <person name="Borenstein D."/>
            <person name="Chen Z."/>
            <person name="Engels R."/>
            <person name="Freedman E."/>
            <person name="Gellesch M."/>
            <person name="Goldberg J."/>
            <person name="Griggs A."/>
            <person name="Gujja S."/>
            <person name="Heiman D."/>
            <person name="Hepburn T."/>
            <person name="Howarth C."/>
            <person name="Jen D."/>
            <person name="Larson L."/>
            <person name="Lewis B."/>
            <person name="Mehta T."/>
            <person name="Park D."/>
            <person name="Pearson M."/>
            <person name="Roberts A."/>
            <person name="Saif S."/>
            <person name="Shenoy N."/>
            <person name="Sisk P."/>
            <person name="Stolte C."/>
            <person name="Sykes S."/>
            <person name="Walk T."/>
            <person name="White J."/>
            <person name="Yandava C."/>
            <person name="Burger G."/>
            <person name="Gray M.W."/>
            <person name="Holland P.W.H."/>
            <person name="King N."/>
            <person name="Lang F.B.F."/>
            <person name="Roger A.J."/>
            <person name="Ruiz-Trillo I."/>
            <person name="Lander E."/>
            <person name="Nusbaum C."/>
        </authorList>
    </citation>
    <scope>NUCLEOTIDE SEQUENCE [LARGE SCALE GENOMIC DNA]</scope>
    <source>
        <strain evidence="1 2">ATCC 38327</strain>
    </source>
</reference>
<dbReference type="Proteomes" id="UP000054350">
    <property type="component" value="Unassembled WGS sequence"/>
</dbReference>
<organism evidence="1 2">
    <name type="scientific">Allomyces macrogynus (strain ATCC 38327)</name>
    <name type="common">Allomyces javanicus var. macrogynus</name>
    <dbReference type="NCBI Taxonomy" id="578462"/>
    <lineage>
        <taxon>Eukaryota</taxon>
        <taxon>Fungi</taxon>
        <taxon>Fungi incertae sedis</taxon>
        <taxon>Blastocladiomycota</taxon>
        <taxon>Blastocladiomycetes</taxon>
        <taxon>Blastocladiales</taxon>
        <taxon>Blastocladiaceae</taxon>
        <taxon>Allomyces</taxon>
    </lineage>
</organism>
<protein>
    <submittedName>
        <fullName evidence="1">Uncharacterized protein</fullName>
    </submittedName>
</protein>
<accession>A0A0L0SGQ5</accession>
<dbReference type="AlphaFoldDB" id="A0A0L0SGQ5"/>
<gene>
    <name evidence="1" type="ORF">AMAG_06349</name>
</gene>
<evidence type="ECO:0000313" key="1">
    <source>
        <dbReference type="EMBL" id="KNE61535.1"/>
    </source>
</evidence>
<proteinExistence type="predicted"/>
<dbReference type="EMBL" id="GG745338">
    <property type="protein sequence ID" value="KNE61535.1"/>
    <property type="molecule type" value="Genomic_DNA"/>
</dbReference>
<keyword evidence="2" id="KW-1185">Reference proteome</keyword>
<name>A0A0L0SGQ5_ALLM3</name>
<sequence>MSEFIEVTNDIIVARLGYHHMDRAVSLFKEHLEPSEWRRKECQSEKNRRVVKYFVSKGAIRFLELVRNTKLLKQSLTTDSDLTVAPSQPDPDVLYVYKSPTKNAHVVCNQRAGDFLYCLPTRWSREIKDALKTKFPTTQAGHFRAPQYQITRLIQLVHAFHKTLRQNYVTDKLPMQISAAVLGTVDIPIEPGMQAQDLFKQWFAKYTVHSPMSPNERGIHDDVLLAAFSKWADEHCPWIIGQIDRPFLDSMDQVHWLSFLIPFKEGHLYIQDRVLVE</sequence>